<accession>E4ZS63</accession>
<evidence type="ECO:0000313" key="1">
    <source>
        <dbReference type="EMBL" id="CBX94243.1"/>
    </source>
</evidence>
<gene>
    <name evidence="1" type="ORF">LEMA_uP122220.1</name>
</gene>
<dbReference type="HOGENOM" id="CLU_2483765_0_0_1"/>
<dbReference type="InParanoid" id="E4ZS63"/>
<proteinExistence type="predicted"/>
<protein>
    <submittedName>
        <fullName evidence="1">Predicted protein</fullName>
    </submittedName>
</protein>
<keyword evidence="2" id="KW-1185">Reference proteome</keyword>
<reference evidence="2" key="1">
    <citation type="journal article" date="2011" name="Nat. Commun.">
        <title>Effector diversification within compartments of the Leptosphaeria maculans genome affected by Repeat-Induced Point mutations.</title>
        <authorList>
            <person name="Rouxel T."/>
            <person name="Grandaubert J."/>
            <person name="Hane J.K."/>
            <person name="Hoede C."/>
            <person name="van de Wouw A.P."/>
            <person name="Couloux A."/>
            <person name="Dominguez V."/>
            <person name="Anthouard V."/>
            <person name="Bally P."/>
            <person name="Bourras S."/>
            <person name="Cozijnsen A.J."/>
            <person name="Ciuffetti L.M."/>
            <person name="Degrave A."/>
            <person name="Dilmaghani A."/>
            <person name="Duret L."/>
            <person name="Fudal I."/>
            <person name="Goodwin S.B."/>
            <person name="Gout L."/>
            <person name="Glaser N."/>
            <person name="Linglin J."/>
            <person name="Kema G.H.J."/>
            <person name="Lapalu N."/>
            <person name="Lawrence C.B."/>
            <person name="May K."/>
            <person name="Meyer M."/>
            <person name="Ollivier B."/>
            <person name="Poulain J."/>
            <person name="Schoch C.L."/>
            <person name="Simon A."/>
            <person name="Spatafora J.W."/>
            <person name="Stachowiak A."/>
            <person name="Turgeon B.G."/>
            <person name="Tyler B.M."/>
            <person name="Vincent D."/>
            <person name="Weissenbach J."/>
            <person name="Amselem J."/>
            <person name="Quesneville H."/>
            <person name="Oliver R.P."/>
            <person name="Wincker P."/>
            <person name="Balesdent M.-H."/>
            <person name="Howlett B.J."/>
        </authorList>
    </citation>
    <scope>NUCLEOTIDE SEQUENCE [LARGE SCALE GENOMIC DNA]</scope>
    <source>
        <strain evidence="2">JN3 / isolate v23.1.3 / race Av1-4-5-6-7-8</strain>
    </source>
</reference>
<dbReference type="VEuPathDB" id="FungiDB:LEMA_uP122220.1"/>
<name>E4ZS63_LEPMJ</name>
<dbReference type="EMBL" id="FP929121">
    <property type="protein sequence ID" value="CBX94243.1"/>
    <property type="molecule type" value="Genomic_DNA"/>
</dbReference>
<sequence>MKRVESKHTFVLYKALCWNCCFVFGSTCLPKVRGSARSGCITPNSISPGLGFPENSILETTLPAYSPKRGIAAELTFRMKVSFYYVE</sequence>
<organism evidence="2">
    <name type="scientific">Leptosphaeria maculans (strain JN3 / isolate v23.1.3 / race Av1-4-5-6-7-8)</name>
    <name type="common">Blackleg fungus</name>
    <name type="synonym">Phoma lingam</name>
    <dbReference type="NCBI Taxonomy" id="985895"/>
    <lineage>
        <taxon>Eukaryota</taxon>
        <taxon>Fungi</taxon>
        <taxon>Dikarya</taxon>
        <taxon>Ascomycota</taxon>
        <taxon>Pezizomycotina</taxon>
        <taxon>Dothideomycetes</taxon>
        <taxon>Pleosporomycetidae</taxon>
        <taxon>Pleosporales</taxon>
        <taxon>Pleosporineae</taxon>
        <taxon>Leptosphaeriaceae</taxon>
        <taxon>Plenodomus</taxon>
        <taxon>Plenodomus lingam/Leptosphaeria maculans species complex</taxon>
    </lineage>
</organism>
<evidence type="ECO:0000313" key="2">
    <source>
        <dbReference type="Proteomes" id="UP000002668"/>
    </source>
</evidence>
<dbReference type="AlphaFoldDB" id="E4ZS63"/>
<dbReference type="Proteomes" id="UP000002668">
    <property type="component" value="Genome"/>
</dbReference>